<organism evidence="4 5">
    <name type="scientific">Methylococcus capsulatus</name>
    <dbReference type="NCBI Taxonomy" id="414"/>
    <lineage>
        <taxon>Bacteria</taxon>
        <taxon>Pseudomonadati</taxon>
        <taxon>Pseudomonadota</taxon>
        <taxon>Gammaproteobacteria</taxon>
        <taxon>Methylococcales</taxon>
        <taxon>Methylococcaceae</taxon>
        <taxon>Methylococcus</taxon>
    </lineage>
</organism>
<dbReference type="Gene3D" id="3.30.1330.10">
    <property type="entry name" value="PurM-like, N-terminal domain"/>
    <property type="match status" value="1"/>
</dbReference>
<evidence type="ECO:0000313" key="4">
    <source>
        <dbReference type="EMBL" id="CAI8875657.1"/>
    </source>
</evidence>
<comment type="similarity">
    <text evidence="1">Belongs to the HypE family.</text>
</comment>
<dbReference type="Pfam" id="PF00586">
    <property type="entry name" value="AIRS"/>
    <property type="match status" value="1"/>
</dbReference>
<dbReference type="InterPro" id="IPR036921">
    <property type="entry name" value="PurM-like_N_sf"/>
</dbReference>
<proteinExistence type="inferred from homology"/>
<protein>
    <submittedName>
        <fullName evidence="4">Carbamoyl dehydratase HypE</fullName>
        <ecNumber evidence="4">4.2.1.-</ecNumber>
    </submittedName>
</protein>
<dbReference type="GO" id="GO:0051604">
    <property type="term" value="P:protein maturation"/>
    <property type="evidence" value="ECO:0007669"/>
    <property type="project" value="TreeGrafter"/>
</dbReference>
<dbReference type="SUPFAM" id="SSF56042">
    <property type="entry name" value="PurM C-terminal domain-like"/>
    <property type="match status" value="1"/>
</dbReference>
<dbReference type="CDD" id="cd02197">
    <property type="entry name" value="HypE"/>
    <property type="match status" value="1"/>
</dbReference>
<accession>A0AA35USH6</accession>
<evidence type="ECO:0000313" key="5">
    <source>
        <dbReference type="Proteomes" id="UP001158598"/>
    </source>
</evidence>
<name>A0AA35USH6_METCP</name>
<dbReference type="SUPFAM" id="SSF55326">
    <property type="entry name" value="PurM N-terminal domain-like"/>
    <property type="match status" value="1"/>
</dbReference>
<dbReference type="Pfam" id="PF02769">
    <property type="entry name" value="AIRS_C"/>
    <property type="match status" value="1"/>
</dbReference>
<dbReference type="RefSeq" id="WP_017365356.1">
    <property type="nucleotide sequence ID" value="NZ_OX458332.1"/>
</dbReference>
<dbReference type="InterPro" id="IPR011854">
    <property type="entry name" value="HypE"/>
</dbReference>
<feature type="domain" description="PurM-like C-terminal" evidence="3">
    <location>
        <begin position="171"/>
        <end position="313"/>
    </location>
</feature>
<feature type="domain" description="PurM-like N-terminal" evidence="2">
    <location>
        <begin position="45"/>
        <end position="157"/>
    </location>
</feature>
<dbReference type="EMBL" id="OX458332">
    <property type="protein sequence ID" value="CAI8875657.1"/>
    <property type="molecule type" value="Genomic_DNA"/>
</dbReference>
<dbReference type="InterPro" id="IPR010918">
    <property type="entry name" value="PurM-like_C_dom"/>
</dbReference>
<dbReference type="PANTHER" id="PTHR30303:SF0">
    <property type="entry name" value="CARBAMOYL DEHYDRATASE HYPE"/>
    <property type="match status" value="1"/>
</dbReference>
<dbReference type="AlphaFoldDB" id="A0AA35USH6"/>
<evidence type="ECO:0000259" key="3">
    <source>
        <dbReference type="Pfam" id="PF02769"/>
    </source>
</evidence>
<evidence type="ECO:0000256" key="1">
    <source>
        <dbReference type="ARBA" id="ARBA00006243"/>
    </source>
</evidence>
<gene>
    <name evidence="4" type="primary">hypE</name>
    <name evidence="4" type="ORF">MCNOR_2960</name>
</gene>
<dbReference type="Proteomes" id="UP001158598">
    <property type="component" value="Chromosome"/>
</dbReference>
<dbReference type="PANTHER" id="PTHR30303">
    <property type="entry name" value="HYDROGENASE ISOENZYMES FORMATION PROTEIN HYPE"/>
    <property type="match status" value="1"/>
</dbReference>
<dbReference type="EC" id="4.2.1.-" evidence="4"/>
<reference evidence="4" key="1">
    <citation type="submission" date="2023-03" db="EMBL/GenBank/DDBJ databases">
        <authorList>
            <person name="Pearce D."/>
        </authorList>
    </citation>
    <scope>NUCLEOTIDE SEQUENCE</scope>
    <source>
        <strain evidence="4">Mc</strain>
    </source>
</reference>
<sequence length="342" mass="35990">MNDDLCRDITRISLAHGNGGRLTREIIEEIFAFHLGRQELDTTADAARLPLEAGSGGEWMITTDGFTVEPLEFPGGDVGSLAVHGTVNDLAVSGAVPRFLSLNVFIEEGLDVEILRRIVASMARACSDCGVRVLAGDTKVVRRGQGGGLYLATTGIGQRRAGVDLGLHCIRPGDRVIVSGPVGDHGAAVLLAREQFGLAGSLRSDAGSVLPITGILLALSGLRFMRDPTRGGVATVSHEIARAAGATVRLIERDLPVRPEVRSVCEILGYDPYYLACEGRVVAVVDAAIAAEAVAALHQSGFTEACIAGTIEMGAPRVVLQTSLGGERILPELEDDPLPRIC</sequence>
<dbReference type="PIRSF" id="PIRSF005644">
    <property type="entry name" value="Hdrgns_mtr_HypE"/>
    <property type="match status" value="1"/>
</dbReference>
<keyword evidence="4" id="KW-0456">Lyase</keyword>
<dbReference type="InterPro" id="IPR036676">
    <property type="entry name" value="PurM-like_C_sf"/>
</dbReference>
<dbReference type="NCBIfam" id="TIGR02124">
    <property type="entry name" value="hypE"/>
    <property type="match status" value="1"/>
</dbReference>
<dbReference type="GO" id="GO:0016829">
    <property type="term" value="F:lyase activity"/>
    <property type="evidence" value="ECO:0007669"/>
    <property type="project" value="UniProtKB-KW"/>
</dbReference>
<evidence type="ECO:0000259" key="2">
    <source>
        <dbReference type="Pfam" id="PF00586"/>
    </source>
</evidence>
<dbReference type="Gene3D" id="3.90.650.10">
    <property type="entry name" value="PurM-like C-terminal domain"/>
    <property type="match status" value="1"/>
</dbReference>
<dbReference type="InterPro" id="IPR016188">
    <property type="entry name" value="PurM-like_N"/>
</dbReference>